<comment type="caution">
    <text evidence="2">The sequence shown here is derived from an EMBL/GenBank/DDBJ whole genome shotgun (WGS) entry which is preliminary data.</text>
</comment>
<dbReference type="Proteomes" id="UP000886998">
    <property type="component" value="Unassembled WGS sequence"/>
</dbReference>
<evidence type="ECO:0000313" key="3">
    <source>
        <dbReference type="Proteomes" id="UP000886998"/>
    </source>
</evidence>
<evidence type="ECO:0000313" key="2">
    <source>
        <dbReference type="EMBL" id="GFY69389.1"/>
    </source>
</evidence>
<dbReference type="Pfam" id="PF06151">
    <property type="entry name" value="Trehalose_recp"/>
    <property type="match status" value="1"/>
</dbReference>
<evidence type="ECO:0008006" key="4">
    <source>
        <dbReference type="Google" id="ProtNLM"/>
    </source>
</evidence>
<dbReference type="OrthoDB" id="6444201at2759"/>
<feature type="transmembrane region" description="Helical" evidence="1">
    <location>
        <begin position="218"/>
        <end position="240"/>
    </location>
</feature>
<dbReference type="AlphaFoldDB" id="A0A8X6YGZ3"/>
<gene>
    <name evidence="2" type="primary">AVEN_185329_1</name>
    <name evidence="2" type="ORF">TNIN_260211</name>
</gene>
<dbReference type="EMBL" id="BMAV01017582">
    <property type="protein sequence ID" value="GFY69389.1"/>
    <property type="molecule type" value="Genomic_DNA"/>
</dbReference>
<dbReference type="InterPro" id="IPR009318">
    <property type="entry name" value="Gustatory_rcpt"/>
</dbReference>
<organism evidence="2 3">
    <name type="scientific">Trichonephila inaurata madagascariensis</name>
    <dbReference type="NCBI Taxonomy" id="2747483"/>
    <lineage>
        <taxon>Eukaryota</taxon>
        <taxon>Metazoa</taxon>
        <taxon>Ecdysozoa</taxon>
        <taxon>Arthropoda</taxon>
        <taxon>Chelicerata</taxon>
        <taxon>Arachnida</taxon>
        <taxon>Araneae</taxon>
        <taxon>Araneomorphae</taxon>
        <taxon>Entelegynae</taxon>
        <taxon>Araneoidea</taxon>
        <taxon>Nephilidae</taxon>
        <taxon>Trichonephila</taxon>
        <taxon>Trichonephila inaurata</taxon>
    </lineage>
</organism>
<feature type="transmembrane region" description="Helical" evidence="1">
    <location>
        <begin position="112"/>
        <end position="131"/>
    </location>
</feature>
<proteinExistence type="predicted"/>
<sequence>MFGLNIIFVISYFYSSEGAIVKNYIKNSQYASQEVRQFFIFVPEILSIAVPVLSALVFISLTGYYGFVCFYARFLFYRIEEKIRHLSKDCSCVPIIHAYVDLTSLMISLDDYLSFSAFVIVLSSLSGLFYVNFGIHFLCVGDVLHFLAAEIWFSILVCMIILSASAANRASLAAKEAIYSLPGRIPRYYYELEVIIRSECMRDVSLTLWKIYEIDRSLILSALGTLITYGMLLVTMGSTIKSKPQEAQ</sequence>
<name>A0A8X6YGZ3_9ARAC</name>
<feature type="transmembrane region" description="Helical" evidence="1">
    <location>
        <begin position="37"/>
        <end position="57"/>
    </location>
</feature>
<keyword evidence="1" id="KW-0472">Membrane</keyword>
<accession>A0A8X6YGZ3</accession>
<keyword evidence="3" id="KW-1185">Reference proteome</keyword>
<dbReference type="GO" id="GO:0016020">
    <property type="term" value="C:membrane"/>
    <property type="evidence" value="ECO:0007669"/>
    <property type="project" value="InterPro"/>
</dbReference>
<dbReference type="GO" id="GO:0008527">
    <property type="term" value="F:taste receptor activity"/>
    <property type="evidence" value="ECO:0007669"/>
    <property type="project" value="InterPro"/>
</dbReference>
<evidence type="ECO:0000256" key="1">
    <source>
        <dbReference type="SAM" id="Phobius"/>
    </source>
</evidence>
<protein>
    <recommendedName>
        <fullName evidence="4">Gustatory receptor</fullName>
    </recommendedName>
</protein>
<reference evidence="2" key="1">
    <citation type="submission" date="2020-08" db="EMBL/GenBank/DDBJ databases">
        <title>Multicomponent nature underlies the extraordinary mechanical properties of spider dragline silk.</title>
        <authorList>
            <person name="Kono N."/>
            <person name="Nakamura H."/>
            <person name="Mori M."/>
            <person name="Yoshida Y."/>
            <person name="Ohtoshi R."/>
            <person name="Malay A.D."/>
            <person name="Moran D.A.P."/>
            <person name="Tomita M."/>
            <person name="Numata K."/>
            <person name="Arakawa K."/>
        </authorList>
    </citation>
    <scope>NUCLEOTIDE SEQUENCE</scope>
</reference>
<feature type="transmembrane region" description="Helical" evidence="1">
    <location>
        <begin position="143"/>
        <end position="162"/>
    </location>
</feature>
<keyword evidence="1" id="KW-1133">Transmembrane helix</keyword>
<keyword evidence="1" id="KW-0812">Transmembrane</keyword>